<proteinExistence type="predicted"/>
<name>A0A232LME8_9EURO</name>
<sequence length="353" mass="37568">MRSIFNVAATVLGLTSTLATASPAAKRGLPLADGFPNPNPTQLKQIQQNALGTLPNGPPPSNISSDGLVSLRLVAANELFEVAFFSDLLNNVTQNVKGYEIAGNNRDLVIKSLTAVLAQEELHALNANNALAHFNAGPIQPCKYKFPVSDFNSSIKLAATFTSLVLGTLQDVIKIFAERGDVPLTVGVASVVGQEGEQEGWYRLLQGKVPSELPFLTTSTREFAFNALNQNFIVPGSCPNINTIKLTAFQPLTLLSQPMAKTEPIQFSFQKPATGTDNLKLVYINQQKVPIVEDITVVKTVGSTVTIQATFPYDANEMNGLTIAAVVGGSGPFQSAQDVASATKFGPALIIIN</sequence>
<dbReference type="AlphaFoldDB" id="A0A232LME8"/>
<evidence type="ECO:0000313" key="2">
    <source>
        <dbReference type="EMBL" id="OXV05326.1"/>
    </source>
</evidence>
<dbReference type="Proteomes" id="UP000243515">
    <property type="component" value="Unassembled WGS sequence"/>
</dbReference>
<feature type="chain" id="PRO_5012534019" description="Late sexual development protein" evidence="1">
    <location>
        <begin position="22"/>
        <end position="353"/>
    </location>
</feature>
<keyword evidence="1" id="KW-0732">Signal</keyword>
<comment type="caution">
    <text evidence="2">The sequence shown here is derived from an EMBL/GenBank/DDBJ whole genome shotgun (WGS) entry which is preliminary data.</text>
</comment>
<accession>A0A232LME8</accession>
<keyword evidence="3" id="KW-1185">Reference proteome</keyword>
<organism evidence="2 3">
    <name type="scientific">Elaphomyces granulatus</name>
    <dbReference type="NCBI Taxonomy" id="519963"/>
    <lineage>
        <taxon>Eukaryota</taxon>
        <taxon>Fungi</taxon>
        <taxon>Dikarya</taxon>
        <taxon>Ascomycota</taxon>
        <taxon>Pezizomycotina</taxon>
        <taxon>Eurotiomycetes</taxon>
        <taxon>Eurotiomycetidae</taxon>
        <taxon>Eurotiales</taxon>
        <taxon>Elaphomycetaceae</taxon>
        <taxon>Elaphomyces</taxon>
    </lineage>
</organism>
<feature type="signal peptide" evidence="1">
    <location>
        <begin position="1"/>
        <end position="21"/>
    </location>
</feature>
<gene>
    <name evidence="2" type="ORF">Egran_06906</name>
</gene>
<protein>
    <recommendedName>
        <fullName evidence="4">Late sexual development protein</fullName>
    </recommendedName>
</protein>
<evidence type="ECO:0000313" key="3">
    <source>
        <dbReference type="Proteomes" id="UP000243515"/>
    </source>
</evidence>
<reference evidence="2 3" key="1">
    <citation type="journal article" date="2015" name="Environ. Microbiol.">
        <title>Metagenome sequence of Elaphomyces granulatus from sporocarp tissue reveals Ascomycota ectomycorrhizal fingerprints of genome expansion and a Proteobacteria-rich microbiome.</title>
        <authorList>
            <person name="Quandt C.A."/>
            <person name="Kohler A."/>
            <person name="Hesse C.N."/>
            <person name="Sharpton T.J."/>
            <person name="Martin F."/>
            <person name="Spatafora J.W."/>
        </authorList>
    </citation>
    <scope>NUCLEOTIDE SEQUENCE [LARGE SCALE GENOMIC DNA]</scope>
    <source>
        <strain evidence="2 3">OSC145934</strain>
    </source>
</reference>
<evidence type="ECO:0008006" key="4">
    <source>
        <dbReference type="Google" id="ProtNLM"/>
    </source>
</evidence>
<evidence type="ECO:0000256" key="1">
    <source>
        <dbReference type="SAM" id="SignalP"/>
    </source>
</evidence>
<dbReference type="EMBL" id="NPHW01007177">
    <property type="protein sequence ID" value="OXV05326.1"/>
    <property type="molecule type" value="Genomic_DNA"/>
</dbReference>
<dbReference type="OrthoDB" id="5293813at2759"/>